<keyword evidence="3" id="KW-1185">Reference proteome</keyword>
<evidence type="ECO:0000313" key="2">
    <source>
        <dbReference type="EMBL" id="AVX39046.1"/>
    </source>
</evidence>
<name>A0ABM6UX78_9GAMM</name>
<reference evidence="3" key="1">
    <citation type="journal article" date="2018" name="Genome Announc.">
        <title>First complete genome sequence of Yersinia massiliensis.</title>
        <authorList>
            <person name="Thomas M.C."/>
            <person name="Arling V."/>
            <person name="Goji N."/>
            <person name="Janzen T.W."/>
            <person name="Duceppe M.-O."/>
            <person name="Mathews A."/>
            <person name="Carrillo C."/>
            <person name="Amoako K."/>
        </authorList>
    </citation>
    <scope>NUCLEOTIDE SEQUENCE [LARGE SCALE GENOMIC DNA]</scope>
    <source>
        <strain evidence="3">GTA</strain>
    </source>
</reference>
<dbReference type="EMBL" id="CP028487">
    <property type="protein sequence ID" value="AVX39046.1"/>
    <property type="molecule type" value="Genomic_DNA"/>
</dbReference>
<dbReference type="Proteomes" id="UP000240908">
    <property type="component" value="Chromosome"/>
</dbReference>
<evidence type="ECO:0000256" key="1">
    <source>
        <dbReference type="SAM" id="Phobius"/>
    </source>
</evidence>
<gene>
    <name evidence="2" type="ORF">DA391_16030</name>
</gene>
<feature type="transmembrane region" description="Helical" evidence="1">
    <location>
        <begin position="46"/>
        <end position="68"/>
    </location>
</feature>
<feature type="transmembrane region" description="Helical" evidence="1">
    <location>
        <begin position="80"/>
        <end position="100"/>
    </location>
</feature>
<dbReference type="RefSeq" id="WP_108087963.1">
    <property type="nucleotide sequence ID" value="NZ_CP028487.1"/>
</dbReference>
<evidence type="ECO:0000313" key="3">
    <source>
        <dbReference type="Proteomes" id="UP000240908"/>
    </source>
</evidence>
<proteinExistence type="predicted"/>
<sequence length="127" mass="14201">MSEQTNKIISDLLLKASNGIDSAVAFSQAQMPDVIEQLMRWKMASYGLRVFTCILLLALMCFFIRKSWQWHEGCEKETAGFVGLLLSGAITLISLLVLFANVGNAIQLWFAPKVWLIEYAADLIATK</sequence>
<keyword evidence="1" id="KW-1133">Transmembrane helix</keyword>
<organism evidence="2 3">
    <name type="scientific">Yersinia massiliensis</name>
    <dbReference type="NCBI Taxonomy" id="419257"/>
    <lineage>
        <taxon>Bacteria</taxon>
        <taxon>Pseudomonadati</taxon>
        <taxon>Pseudomonadota</taxon>
        <taxon>Gammaproteobacteria</taxon>
        <taxon>Enterobacterales</taxon>
        <taxon>Yersiniaceae</taxon>
        <taxon>Yersinia</taxon>
    </lineage>
</organism>
<protein>
    <submittedName>
        <fullName evidence="2">Uncharacterized protein</fullName>
    </submittedName>
</protein>
<keyword evidence="1" id="KW-0472">Membrane</keyword>
<keyword evidence="1" id="KW-0812">Transmembrane</keyword>
<accession>A0ABM6UX78</accession>